<evidence type="ECO:0000256" key="2">
    <source>
        <dbReference type="ARBA" id="ARBA00025783"/>
    </source>
</evidence>
<evidence type="ECO:0000256" key="1">
    <source>
        <dbReference type="ARBA" id="ARBA00018517"/>
    </source>
</evidence>
<dbReference type="InterPro" id="IPR029063">
    <property type="entry name" value="SAM-dependent_MTases_sf"/>
</dbReference>
<proteinExistence type="inferred from homology"/>
<keyword evidence="9" id="KW-1185">Reference proteome</keyword>
<name>A0ABD2Q5C9_9PLAT</name>
<comment type="similarity">
    <text evidence="2">Belongs to the methyltransferase superfamily. Trimethylguanosine synthase family.</text>
</comment>
<comment type="caution">
    <text evidence="8">The sequence shown here is derived from an EMBL/GenBank/DDBJ whole genome shotgun (WGS) entry which is preliminary data.</text>
</comment>
<accession>A0ABD2Q5C9</accession>
<dbReference type="PANTHER" id="PTHR14741:SF32">
    <property type="entry name" value="TRIMETHYLGUANOSINE SYNTHASE"/>
    <property type="match status" value="1"/>
</dbReference>
<evidence type="ECO:0000313" key="8">
    <source>
        <dbReference type="EMBL" id="KAL3314798.1"/>
    </source>
</evidence>
<reference evidence="8 9" key="1">
    <citation type="submission" date="2024-11" db="EMBL/GenBank/DDBJ databases">
        <title>Adaptive evolution of stress response genes in parasites aligns with host niche diversity.</title>
        <authorList>
            <person name="Hahn C."/>
            <person name="Resl P."/>
        </authorList>
    </citation>
    <scope>NUCLEOTIDE SEQUENCE [LARGE SCALE GENOMIC DNA]</scope>
    <source>
        <strain evidence="8">EGGRZ-B1_66</strain>
        <tissue evidence="8">Body</tissue>
    </source>
</reference>
<sequence length="299" mass="34315">MELQLEAIPLPEKVVITNISTPFDTHSTTQEAFFCSCLLEIINKPKIVYRIQCMPETKPVIRNKSPSEAVLKYWCQRHRIFTKFDLGIKMCEESFYSATPELIAMHQAKRILAALYNYDKTNERPLPNKDNPYHDRINFVCADGFTWAQNLITQRTTDRLFTHDKCKGRPIFDAAFTSSPWGGPDYKVSGNSFTLNHIQFKEIKKMDVKDFMNMCCLLSTLTNGAVCLFLPKNTSVPDLTKKALNMYKSANKRPRPPMQMDVELDLLCGKVKGLSAYFGRLALFDPVENQNDLALHKHF</sequence>
<comment type="catalytic activity">
    <reaction evidence="5">
        <text>a 5'-end (N(2),N(7)-dimethyl 5'-triphosphoguanosine)-ribonucleoside in snRNA + S-adenosyl-L-methionine = a 5'-end (N(2),N(2),N(7)-trimethyl 5'-triphosphoguanosine)-ribonucleoside in snRNA + S-adenosyl-L-homocysteine + H(+)</text>
        <dbReference type="Rhea" id="RHEA:78479"/>
        <dbReference type="Rhea" id="RHEA-COMP:19087"/>
        <dbReference type="Rhea" id="RHEA-COMP:19089"/>
        <dbReference type="ChEBI" id="CHEBI:15378"/>
        <dbReference type="ChEBI" id="CHEBI:57856"/>
        <dbReference type="ChEBI" id="CHEBI:59789"/>
        <dbReference type="ChEBI" id="CHEBI:167623"/>
        <dbReference type="ChEBI" id="CHEBI:172880"/>
    </reaction>
    <physiologicalReaction direction="left-to-right" evidence="5">
        <dbReference type="Rhea" id="RHEA:78480"/>
    </physiologicalReaction>
</comment>
<comment type="catalytic activity">
    <reaction evidence="4">
        <text>a 5'-end (N(7)-methyl 5'-triphosphoguanosine)-ribonucleoside in snoRNA + S-adenosyl-L-methionine = a 5'-end (N(2),N(7)-dimethyl 5'-triphosphoguanosine)-ribonucleoside in snoRNA + S-adenosyl-L-homocysteine + H(+)</text>
        <dbReference type="Rhea" id="RHEA:78475"/>
        <dbReference type="Rhea" id="RHEA-COMP:19086"/>
        <dbReference type="Rhea" id="RHEA-COMP:19088"/>
        <dbReference type="ChEBI" id="CHEBI:15378"/>
        <dbReference type="ChEBI" id="CHEBI:57856"/>
        <dbReference type="ChEBI" id="CHEBI:59789"/>
        <dbReference type="ChEBI" id="CHEBI:156461"/>
        <dbReference type="ChEBI" id="CHEBI:172880"/>
    </reaction>
    <physiologicalReaction direction="left-to-right" evidence="4">
        <dbReference type="Rhea" id="RHEA:78476"/>
    </physiologicalReaction>
</comment>
<evidence type="ECO:0000313" key="9">
    <source>
        <dbReference type="Proteomes" id="UP001626550"/>
    </source>
</evidence>
<dbReference type="AlphaFoldDB" id="A0ABD2Q5C9"/>
<organism evidence="8 9">
    <name type="scientific">Cichlidogyrus casuarinus</name>
    <dbReference type="NCBI Taxonomy" id="1844966"/>
    <lineage>
        <taxon>Eukaryota</taxon>
        <taxon>Metazoa</taxon>
        <taxon>Spiralia</taxon>
        <taxon>Lophotrochozoa</taxon>
        <taxon>Platyhelminthes</taxon>
        <taxon>Monogenea</taxon>
        <taxon>Monopisthocotylea</taxon>
        <taxon>Dactylogyridea</taxon>
        <taxon>Ancyrocephalidae</taxon>
        <taxon>Cichlidogyrus</taxon>
    </lineage>
</organism>
<evidence type="ECO:0000256" key="4">
    <source>
        <dbReference type="ARBA" id="ARBA00048740"/>
    </source>
</evidence>
<dbReference type="InterPro" id="IPR019012">
    <property type="entry name" value="RNA_cap_Gua-N2-MeTrfase"/>
</dbReference>
<dbReference type="Gene3D" id="3.40.50.150">
    <property type="entry name" value="Vaccinia Virus protein VP39"/>
    <property type="match status" value="2"/>
</dbReference>
<dbReference type="EMBL" id="JBJKFK010000904">
    <property type="protein sequence ID" value="KAL3314798.1"/>
    <property type="molecule type" value="Genomic_DNA"/>
</dbReference>
<dbReference type="Proteomes" id="UP001626550">
    <property type="component" value="Unassembled WGS sequence"/>
</dbReference>
<gene>
    <name evidence="8" type="ORF">Ciccas_006581</name>
</gene>
<evidence type="ECO:0000256" key="3">
    <source>
        <dbReference type="ARBA" id="ARBA00047418"/>
    </source>
</evidence>
<evidence type="ECO:0000256" key="5">
    <source>
        <dbReference type="ARBA" id="ARBA00048763"/>
    </source>
</evidence>
<protein>
    <recommendedName>
        <fullName evidence="1">Trimethylguanosine synthase</fullName>
    </recommendedName>
    <alternativeName>
        <fullName evidence="7">Cap-specific guanine-N(2) methyltransferase</fullName>
    </alternativeName>
</protein>
<dbReference type="PANTHER" id="PTHR14741">
    <property type="entry name" value="S-ADENOSYLMETHIONINE-DEPENDENT METHYLTRANSFERASE RELATED"/>
    <property type="match status" value="1"/>
</dbReference>
<comment type="catalytic activity">
    <reaction evidence="3">
        <text>a 5'-end (N(2),N(7)-dimethyl 5'-triphosphoguanosine)-ribonucleoside in snoRNA + S-adenosyl-L-methionine = a 5'-end (N(2),N(2),N(7)-trimethyl 5'-triphosphoguanosine)-ribonucleoside in snoRNA + S-adenosyl-L-homocysteine + H(+)</text>
        <dbReference type="Rhea" id="RHEA:78507"/>
        <dbReference type="Rhea" id="RHEA-COMP:19088"/>
        <dbReference type="Rhea" id="RHEA-COMP:19090"/>
        <dbReference type="ChEBI" id="CHEBI:15378"/>
        <dbReference type="ChEBI" id="CHEBI:57856"/>
        <dbReference type="ChEBI" id="CHEBI:59789"/>
        <dbReference type="ChEBI" id="CHEBI:167623"/>
        <dbReference type="ChEBI" id="CHEBI:172880"/>
    </reaction>
    <physiologicalReaction direction="left-to-right" evidence="3">
        <dbReference type="Rhea" id="RHEA:78508"/>
    </physiologicalReaction>
</comment>
<evidence type="ECO:0000256" key="7">
    <source>
        <dbReference type="ARBA" id="ARBA00049790"/>
    </source>
</evidence>
<dbReference type="Pfam" id="PF09445">
    <property type="entry name" value="Methyltransf_15"/>
    <property type="match status" value="1"/>
</dbReference>
<evidence type="ECO:0000256" key="6">
    <source>
        <dbReference type="ARBA" id="ARBA00049075"/>
    </source>
</evidence>
<comment type="catalytic activity">
    <reaction evidence="6">
        <text>a 5'-end (N(7)-methyl 5'-triphosphoguanosine)-ribonucleoside in snRNA + S-adenosyl-L-methionine = a 5'-end (N(2),N(7)-dimethyl 5'-triphosphoguanosine)-ribonucleoside in snRNA + S-adenosyl-L-homocysteine + H(+)</text>
        <dbReference type="Rhea" id="RHEA:78471"/>
        <dbReference type="Rhea" id="RHEA-COMP:19085"/>
        <dbReference type="Rhea" id="RHEA-COMP:19087"/>
        <dbReference type="ChEBI" id="CHEBI:15378"/>
        <dbReference type="ChEBI" id="CHEBI:57856"/>
        <dbReference type="ChEBI" id="CHEBI:59789"/>
        <dbReference type="ChEBI" id="CHEBI:156461"/>
        <dbReference type="ChEBI" id="CHEBI:172880"/>
    </reaction>
    <physiologicalReaction direction="left-to-right" evidence="6">
        <dbReference type="Rhea" id="RHEA:78472"/>
    </physiologicalReaction>
</comment>